<protein>
    <submittedName>
        <fullName evidence="1">Uncharacterized protein</fullName>
    </submittedName>
</protein>
<dbReference type="KEGG" id="ctc:CTC_01547"/>
<accession>Q894J6</accession>
<dbReference type="GeneID" id="24254587"/>
<dbReference type="AlphaFoldDB" id="Q894J6"/>
<keyword evidence="2" id="KW-1185">Reference proteome</keyword>
<dbReference type="HOGENOM" id="CLU_2154045_0_0_9"/>
<reference evidence="1 2" key="1">
    <citation type="journal article" date="2003" name="Proc. Natl. Acad. Sci. U.S.A.">
        <title>The genome sequence of Clostridium tetani, the causative agent of tetanus disease.</title>
        <authorList>
            <person name="Brueggemann H."/>
            <person name="Baumer S."/>
            <person name="Fricke W.F."/>
            <person name="Wiezer A."/>
            <person name="Liesegang H."/>
            <person name="Decker I."/>
            <person name="Herzberg C."/>
            <person name="Martinez-Arias R."/>
            <person name="Merkl R."/>
            <person name="Henne A."/>
            <person name="Gottschalk G."/>
        </authorList>
    </citation>
    <scope>NUCLEOTIDE SEQUENCE [LARGE SCALE GENOMIC DNA]</scope>
    <source>
        <strain evidence="2">Massachusetts / E88</strain>
    </source>
</reference>
<dbReference type="EMBL" id="AE015927">
    <property type="protein sequence ID" value="AAO36096.1"/>
    <property type="molecule type" value="Genomic_DNA"/>
</dbReference>
<sequence length="111" mass="12632">MDNLLKRYGGNLSYVENLPSTSFINLVEECINGEVRDNLFKQYLAILPMYMGSKEKPPTFNDYYKKLVPNEFSFTAGSKSTIHNKDRGKKGFNIAKMILNNTNPRSEVASD</sequence>
<dbReference type="RefSeq" id="WP_011099756.1">
    <property type="nucleotide sequence ID" value="NC_004557.1"/>
</dbReference>
<proteinExistence type="predicted"/>
<name>Q894J6_CLOTE</name>
<evidence type="ECO:0000313" key="1">
    <source>
        <dbReference type="EMBL" id="AAO36096.1"/>
    </source>
</evidence>
<dbReference type="STRING" id="212717.CTC_01547"/>
<dbReference type="Proteomes" id="UP000001412">
    <property type="component" value="Chromosome"/>
</dbReference>
<gene>
    <name evidence="1" type="ordered locus">CTC_01547</name>
</gene>
<evidence type="ECO:0000313" key="2">
    <source>
        <dbReference type="Proteomes" id="UP000001412"/>
    </source>
</evidence>
<organism evidence="1 2">
    <name type="scientific">Clostridium tetani (strain Massachusetts / E88)</name>
    <dbReference type="NCBI Taxonomy" id="212717"/>
    <lineage>
        <taxon>Bacteria</taxon>
        <taxon>Bacillati</taxon>
        <taxon>Bacillota</taxon>
        <taxon>Clostridia</taxon>
        <taxon>Eubacteriales</taxon>
        <taxon>Clostridiaceae</taxon>
        <taxon>Clostridium</taxon>
    </lineage>
</organism>